<dbReference type="Proteomes" id="UP000823860">
    <property type="component" value="Unassembled WGS sequence"/>
</dbReference>
<name>A0A9D2KTK7_9BACE</name>
<evidence type="ECO:0000313" key="3">
    <source>
        <dbReference type="EMBL" id="HJA84422.1"/>
    </source>
</evidence>
<accession>A0A9D2KTK7</accession>
<evidence type="ECO:0000256" key="1">
    <source>
        <dbReference type="SAM" id="Phobius"/>
    </source>
</evidence>
<keyword evidence="1" id="KW-0812">Transmembrane</keyword>
<dbReference type="InterPro" id="IPR009589">
    <property type="entry name" value="PH_YyaB-like"/>
</dbReference>
<dbReference type="GO" id="GO:0030153">
    <property type="term" value="P:bacteriocin immunity"/>
    <property type="evidence" value="ECO:0007669"/>
    <property type="project" value="InterPro"/>
</dbReference>
<dbReference type="Pfam" id="PF06713">
    <property type="entry name" value="bPH_4"/>
    <property type="match status" value="1"/>
</dbReference>
<organism evidence="3 4">
    <name type="scientific">Candidatus Bacteroides intestinavium</name>
    <dbReference type="NCBI Taxonomy" id="2838469"/>
    <lineage>
        <taxon>Bacteria</taxon>
        <taxon>Pseudomonadati</taxon>
        <taxon>Bacteroidota</taxon>
        <taxon>Bacteroidia</taxon>
        <taxon>Bacteroidales</taxon>
        <taxon>Bacteroidaceae</taxon>
        <taxon>Bacteroides</taxon>
    </lineage>
</organism>
<sequence length="132" mass="15052">MNRVFHARILPAYVLALLLFTYLLVHAFWVRSALLALLCMVVLVLVVERIIHTQYTVTADGRLLVDRGRFRRRVEIAVADIMLVEQVKSPLLGRLLVSHCVLVHCKGGKAVTLLPVKEEEFVQVLRKRVQEA</sequence>
<feature type="transmembrane region" description="Helical" evidence="1">
    <location>
        <begin position="35"/>
        <end position="52"/>
    </location>
</feature>
<comment type="caution">
    <text evidence="3">The sequence shown here is derived from an EMBL/GenBank/DDBJ whole genome shotgun (WGS) entry which is preliminary data.</text>
</comment>
<gene>
    <name evidence="3" type="ORF">H9785_10705</name>
</gene>
<reference evidence="3" key="2">
    <citation type="submission" date="2021-04" db="EMBL/GenBank/DDBJ databases">
        <authorList>
            <person name="Gilroy R."/>
        </authorList>
    </citation>
    <scope>NUCLEOTIDE SEQUENCE</scope>
    <source>
        <strain evidence="3">ChiHecec1B25-7008</strain>
    </source>
</reference>
<proteinExistence type="predicted"/>
<evidence type="ECO:0000313" key="4">
    <source>
        <dbReference type="Proteomes" id="UP000823860"/>
    </source>
</evidence>
<feature type="domain" description="Uncharacterized protein YyaB-like PH" evidence="2">
    <location>
        <begin position="53"/>
        <end position="128"/>
    </location>
</feature>
<reference evidence="3" key="1">
    <citation type="journal article" date="2021" name="PeerJ">
        <title>Extensive microbial diversity within the chicken gut microbiome revealed by metagenomics and culture.</title>
        <authorList>
            <person name="Gilroy R."/>
            <person name="Ravi A."/>
            <person name="Getino M."/>
            <person name="Pursley I."/>
            <person name="Horton D.L."/>
            <person name="Alikhan N.F."/>
            <person name="Baker D."/>
            <person name="Gharbi K."/>
            <person name="Hall N."/>
            <person name="Watson M."/>
            <person name="Adriaenssens E.M."/>
            <person name="Foster-Nyarko E."/>
            <person name="Jarju S."/>
            <person name="Secka A."/>
            <person name="Antonio M."/>
            <person name="Oren A."/>
            <person name="Chaudhuri R.R."/>
            <person name="La Ragione R."/>
            <person name="Hildebrand F."/>
            <person name="Pallen M.J."/>
        </authorList>
    </citation>
    <scope>NUCLEOTIDE SEQUENCE</scope>
    <source>
        <strain evidence="3">ChiHecec1B25-7008</strain>
    </source>
</reference>
<keyword evidence="1" id="KW-0472">Membrane</keyword>
<keyword evidence="1" id="KW-1133">Transmembrane helix</keyword>
<evidence type="ECO:0000259" key="2">
    <source>
        <dbReference type="Pfam" id="PF06713"/>
    </source>
</evidence>
<dbReference type="AlphaFoldDB" id="A0A9D2KTK7"/>
<protein>
    <submittedName>
        <fullName evidence="3">PH domain-containing protein</fullName>
    </submittedName>
</protein>
<dbReference type="EMBL" id="DWZE01000132">
    <property type="protein sequence ID" value="HJA84422.1"/>
    <property type="molecule type" value="Genomic_DNA"/>
</dbReference>
<feature type="transmembrane region" description="Helical" evidence="1">
    <location>
        <begin position="12"/>
        <end position="29"/>
    </location>
</feature>